<keyword evidence="4" id="KW-1185">Reference proteome</keyword>
<organism evidence="3 4">
    <name type="scientific">Natronobacillus azotifigens</name>
    <dbReference type="NCBI Taxonomy" id="472978"/>
    <lineage>
        <taxon>Bacteria</taxon>
        <taxon>Bacillati</taxon>
        <taxon>Bacillota</taxon>
        <taxon>Bacilli</taxon>
        <taxon>Bacillales</taxon>
        <taxon>Bacillaceae</taxon>
        <taxon>Natronobacillus</taxon>
    </lineage>
</organism>
<dbReference type="AlphaFoldDB" id="A0A9J6RBN8"/>
<dbReference type="PANTHER" id="PTHR46558:SF5">
    <property type="entry name" value="TRANSCRIPTION REGULATOR"/>
    <property type="match status" value="1"/>
</dbReference>
<dbReference type="PANTHER" id="PTHR46558">
    <property type="entry name" value="TRACRIPTIONAL REGULATORY PROTEIN-RELATED-RELATED"/>
    <property type="match status" value="1"/>
</dbReference>
<proteinExistence type="predicted"/>
<dbReference type="InterPro" id="IPR010982">
    <property type="entry name" value="Lambda_DNA-bd_dom_sf"/>
</dbReference>
<dbReference type="SMART" id="SM00530">
    <property type="entry name" value="HTH_XRE"/>
    <property type="match status" value="1"/>
</dbReference>
<dbReference type="RefSeq" id="WP_268779727.1">
    <property type="nucleotide sequence ID" value="NZ_JAPRAT010000010.1"/>
</dbReference>
<dbReference type="Pfam" id="PF01381">
    <property type="entry name" value="HTH_3"/>
    <property type="match status" value="1"/>
</dbReference>
<reference evidence="3" key="1">
    <citation type="submission" date="2022-11" db="EMBL/GenBank/DDBJ databases">
        <title>WGS of Natronobacillus azotifigens 24KS-1, an anaerobic diazotrophic haloalkaliphile from soda-rich habitats.</title>
        <authorList>
            <person name="Sorokin D.Y."/>
            <person name="Merkel A.Y."/>
        </authorList>
    </citation>
    <scope>NUCLEOTIDE SEQUENCE</scope>
    <source>
        <strain evidence="3">24KS-1</strain>
    </source>
</reference>
<evidence type="ECO:0000259" key="2">
    <source>
        <dbReference type="PROSITE" id="PS50943"/>
    </source>
</evidence>
<dbReference type="Proteomes" id="UP001084197">
    <property type="component" value="Unassembled WGS sequence"/>
</dbReference>
<evidence type="ECO:0000313" key="4">
    <source>
        <dbReference type="Proteomes" id="UP001084197"/>
    </source>
</evidence>
<dbReference type="Gene3D" id="1.10.260.40">
    <property type="entry name" value="lambda repressor-like DNA-binding domains"/>
    <property type="match status" value="1"/>
</dbReference>
<dbReference type="CDD" id="cd00093">
    <property type="entry name" value="HTH_XRE"/>
    <property type="match status" value="1"/>
</dbReference>
<gene>
    <name evidence="3" type="ORF">OWO01_07015</name>
</gene>
<keyword evidence="1" id="KW-0238">DNA-binding</keyword>
<accession>A0A9J6RBN8</accession>
<name>A0A9J6RBN8_9BACI</name>
<feature type="domain" description="HTH cro/C1-type" evidence="2">
    <location>
        <begin position="4"/>
        <end position="58"/>
    </location>
</feature>
<sequence length="67" mass="7897">MNRVKEYRKHCKFTQIELAKKVGVARQTINLIENDKYNPSLALCISLAKELKTDLNTLFWKENNNEE</sequence>
<evidence type="ECO:0000313" key="3">
    <source>
        <dbReference type="EMBL" id="MCZ0702959.1"/>
    </source>
</evidence>
<dbReference type="GO" id="GO:0003677">
    <property type="term" value="F:DNA binding"/>
    <property type="evidence" value="ECO:0007669"/>
    <property type="project" value="UniProtKB-KW"/>
</dbReference>
<dbReference type="EMBL" id="JAPRAT010000010">
    <property type="protein sequence ID" value="MCZ0702959.1"/>
    <property type="molecule type" value="Genomic_DNA"/>
</dbReference>
<evidence type="ECO:0000256" key="1">
    <source>
        <dbReference type="ARBA" id="ARBA00023125"/>
    </source>
</evidence>
<dbReference type="PROSITE" id="PS50943">
    <property type="entry name" value="HTH_CROC1"/>
    <property type="match status" value="1"/>
</dbReference>
<dbReference type="InterPro" id="IPR001387">
    <property type="entry name" value="Cro/C1-type_HTH"/>
</dbReference>
<comment type="caution">
    <text evidence="3">The sequence shown here is derived from an EMBL/GenBank/DDBJ whole genome shotgun (WGS) entry which is preliminary data.</text>
</comment>
<dbReference type="SUPFAM" id="SSF47413">
    <property type="entry name" value="lambda repressor-like DNA-binding domains"/>
    <property type="match status" value="1"/>
</dbReference>
<protein>
    <submittedName>
        <fullName evidence="3">Helix-turn-helix transcriptional regulator</fullName>
    </submittedName>
</protein>